<dbReference type="InterPro" id="IPR001005">
    <property type="entry name" value="SANT/Myb"/>
</dbReference>
<dbReference type="SUPFAM" id="SSF46689">
    <property type="entry name" value="Homeodomain-like"/>
    <property type="match status" value="1"/>
</dbReference>
<name>A0AAD8I0B1_9APIA</name>
<evidence type="ECO:0000256" key="6">
    <source>
        <dbReference type="SAM" id="MobiDB-lite"/>
    </source>
</evidence>
<feature type="domain" description="SANT" evidence="8">
    <location>
        <begin position="24"/>
        <end position="75"/>
    </location>
</feature>
<accession>A0AAD8I0B1</accession>
<dbReference type="PROSITE" id="PS50090">
    <property type="entry name" value="MYB_LIKE"/>
    <property type="match status" value="1"/>
</dbReference>
<dbReference type="Pfam" id="PF00249">
    <property type="entry name" value="Myb_DNA-binding"/>
    <property type="match status" value="1"/>
</dbReference>
<keyword evidence="2" id="KW-0805">Transcription regulation</keyword>
<feature type="region of interest" description="Disordered" evidence="6">
    <location>
        <begin position="90"/>
        <end position="135"/>
    </location>
</feature>
<dbReference type="PANTHER" id="PTHR12802:SF155">
    <property type="entry name" value="DEUBIQUITINASE MYSM1"/>
    <property type="match status" value="1"/>
</dbReference>
<feature type="compositionally biased region" description="Basic and acidic residues" evidence="6">
    <location>
        <begin position="567"/>
        <end position="576"/>
    </location>
</feature>
<feature type="domain" description="HTH myb-type" evidence="9">
    <location>
        <begin position="21"/>
        <end position="75"/>
    </location>
</feature>
<dbReference type="Gene3D" id="1.10.10.60">
    <property type="entry name" value="Homeodomain-like"/>
    <property type="match status" value="1"/>
</dbReference>
<feature type="region of interest" description="Disordered" evidence="6">
    <location>
        <begin position="462"/>
        <end position="581"/>
    </location>
</feature>
<dbReference type="PROSITE" id="PS51293">
    <property type="entry name" value="SANT"/>
    <property type="match status" value="1"/>
</dbReference>
<reference evidence="10" key="1">
    <citation type="submission" date="2023-02" db="EMBL/GenBank/DDBJ databases">
        <title>Genome of toxic invasive species Heracleum sosnowskyi carries increased number of genes despite the absence of recent whole-genome duplications.</title>
        <authorList>
            <person name="Schelkunov M."/>
            <person name="Shtratnikova V."/>
            <person name="Makarenko M."/>
            <person name="Klepikova A."/>
            <person name="Omelchenko D."/>
            <person name="Novikova G."/>
            <person name="Obukhova E."/>
            <person name="Bogdanov V."/>
            <person name="Penin A."/>
            <person name="Logacheva M."/>
        </authorList>
    </citation>
    <scope>NUCLEOTIDE SEQUENCE</scope>
    <source>
        <strain evidence="10">Hsosn_3</strain>
        <tissue evidence="10">Leaf</tissue>
    </source>
</reference>
<keyword evidence="5" id="KW-0539">Nucleus</keyword>
<evidence type="ECO:0000256" key="1">
    <source>
        <dbReference type="ARBA" id="ARBA00004123"/>
    </source>
</evidence>
<dbReference type="EMBL" id="JAUIZM010000007">
    <property type="protein sequence ID" value="KAK1376121.1"/>
    <property type="molecule type" value="Genomic_DNA"/>
</dbReference>
<sequence>MDTNYSSGEELLHTKTRKPYTITKQRERWTEDEHTRFLEALKLYGRAWQRIEEHIGTKTAVQIRSHAQKFFTKLEKEALVRGLPIGQAIDIEIPPPRPKRKPSNPYPRKTSVGTLNSQVGTRDGNHLISDFSPPSTAHVLDLEKKETSEKQSANQQLEIVKKNHNGGDCAEAFSFSQEAPSAPLFSENKSTVSKTTTSTSHCNFKEFVPNFQEVVNQDATNELYLTFKASGGRNDKEHDTKHLVGDLLPSDSAKFGNCHSSRDKFLQKQKVDELKPPANYGMLSSYDMQVAANYPRHVPVHIVNGSLGMSSQTGVNIFGNVAPALTTENENNASQSPIHHFPTFHSPFAPVANPQSDCHSLLHIPSTFTSLIASALLENPAAHAAASFAARFWPVANVEPSADPHAGKLENTAPSLEALAAATVTAATAWWASQGLLPLCTSFNASCTSTAAPMIATTTDNSEAIVSNDKSRENPADLPLKDQQLEPKCSEALLEHKSDVKSPPLSSSESAEGEREKLNTKLSNVDPEQAEAVTKAQDLNKTKDQKLVDRSSCGSNTASSSEVETDALEKHDKEEANEPDLSLLVSDSTNRRGRFCSNLNESWKEVSEGGRLAFQALFSQEVLPQSFASPYCHQKYSIGEDKQHPYEEENERLQFDINKACFKSRRTGFKPYKRCSVEAKESRVAATINQEEGIS</sequence>
<evidence type="ECO:0000256" key="2">
    <source>
        <dbReference type="ARBA" id="ARBA00023015"/>
    </source>
</evidence>
<dbReference type="GO" id="GO:0005634">
    <property type="term" value="C:nucleus"/>
    <property type="evidence" value="ECO:0007669"/>
    <property type="project" value="UniProtKB-SubCell"/>
</dbReference>
<reference evidence="10" key="2">
    <citation type="submission" date="2023-05" db="EMBL/GenBank/DDBJ databases">
        <authorList>
            <person name="Schelkunov M.I."/>
        </authorList>
    </citation>
    <scope>NUCLEOTIDE SEQUENCE</scope>
    <source>
        <strain evidence="10">Hsosn_3</strain>
        <tissue evidence="10">Leaf</tissue>
    </source>
</reference>
<feature type="domain" description="Myb-like" evidence="7">
    <location>
        <begin position="21"/>
        <end position="71"/>
    </location>
</feature>
<keyword evidence="11" id="KW-1185">Reference proteome</keyword>
<dbReference type="NCBIfam" id="TIGR01557">
    <property type="entry name" value="myb_SHAQKYF"/>
    <property type="match status" value="1"/>
</dbReference>
<evidence type="ECO:0000256" key="4">
    <source>
        <dbReference type="ARBA" id="ARBA00023163"/>
    </source>
</evidence>
<evidence type="ECO:0000313" key="10">
    <source>
        <dbReference type="EMBL" id="KAK1376121.1"/>
    </source>
</evidence>
<dbReference type="FunFam" id="1.10.10.60:FF:000023">
    <property type="entry name" value="protein REVEILLE 6 isoform X1"/>
    <property type="match status" value="1"/>
</dbReference>
<gene>
    <name evidence="10" type="ORF">POM88_032314</name>
</gene>
<evidence type="ECO:0000313" key="11">
    <source>
        <dbReference type="Proteomes" id="UP001237642"/>
    </source>
</evidence>
<dbReference type="AlphaFoldDB" id="A0AAD8I0B1"/>
<evidence type="ECO:0000259" key="9">
    <source>
        <dbReference type="PROSITE" id="PS51294"/>
    </source>
</evidence>
<evidence type="ECO:0000256" key="5">
    <source>
        <dbReference type="ARBA" id="ARBA00023242"/>
    </source>
</evidence>
<dbReference type="InterPro" id="IPR017930">
    <property type="entry name" value="Myb_dom"/>
</dbReference>
<evidence type="ECO:0000259" key="8">
    <source>
        <dbReference type="PROSITE" id="PS51293"/>
    </source>
</evidence>
<feature type="compositionally biased region" description="Basic and acidic residues" evidence="6">
    <location>
        <begin position="469"/>
        <end position="500"/>
    </location>
</feature>
<comment type="caution">
    <text evidence="10">The sequence shown here is derived from an EMBL/GenBank/DDBJ whole genome shotgun (WGS) entry which is preliminary data.</text>
</comment>
<dbReference type="Proteomes" id="UP001237642">
    <property type="component" value="Unassembled WGS sequence"/>
</dbReference>
<proteinExistence type="predicted"/>
<keyword evidence="3" id="KW-0238">DNA-binding</keyword>
<feature type="compositionally biased region" description="Basic and acidic residues" evidence="6">
    <location>
        <begin position="538"/>
        <end position="549"/>
    </location>
</feature>
<dbReference type="CDD" id="cd00167">
    <property type="entry name" value="SANT"/>
    <property type="match status" value="1"/>
</dbReference>
<comment type="subcellular location">
    <subcellularLocation>
        <location evidence="1">Nucleus</location>
    </subcellularLocation>
</comment>
<dbReference type="GO" id="GO:0010468">
    <property type="term" value="P:regulation of gene expression"/>
    <property type="evidence" value="ECO:0007669"/>
    <property type="project" value="UniProtKB-ARBA"/>
</dbReference>
<feature type="compositionally biased region" description="Polar residues" evidence="6">
    <location>
        <begin position="552"/>
        <end position="562"/>
    </location>
</feature>
<dbReference type="PANTHER" id="PTHR12802">
    <property type="entry name" value="SWI/SNF COMPLEX-RELATED"/>
    <property type="match status" value="1"/>
</dbReference>
<evidence type="ECO:0000259" key="7">
    <source>
        <dbReference type="PROSITE" id="PS50090"/>
    </source>
</evidence>
<dbReference type="PROSITE" id="PS51294">
    <property type="entry name" value="HTH_MYB"/>
    <property type="match status" value="1"/>
</dbReference>
<dbReference type="InterPro" id="IPR006447">
    <property type="entry name" value="Myb_dom_plants"/>
</dbReference>
<dbReference type="GO" id="GO:0003677">
    <property type="term" value="F:DNA binding"/>
    <property type="evidence" value="ECO:0007669"/>
    <property type="project" value="UniProtKB-KW"/>
</dbReference>
<evidence type="ECO:0000256" key="3">
    <source>
        <dbReference type="ARBA" id="ARBA00023125"/>
    </source>
</evidence>
<keyword evidence="4" id="KW-0804">Transcription</keyword>
<protein>
    <submittedName>
        <fullName evidence="10">Late elongated hypocotyl a</fullName>
    </submittedName>
</protein>
<dbReference type="InterPro" id="IPR009057">
    <property type="entry name" value="Homeodomain-like_sf"/>
</dbReference>
<organism evidence="10 11">
    <name type="scientific">Heracleum sosnowskyi</name>
    <dbReference type="NCBI Taxonomy" id="360622"/>
    <lineage>
        <taxon>Eukaryota</taxon>
        <taxon>Viridiplantae</taxon>
        <taxon>Streptophyta</taxon>
        <taxon>Embryophyta</taxon>
        <taxon>Tracheophyta</taxon>
        <taxon>Spermatophyta</taxon>
        <taxon>Magnoliopsida</taxon>
        <taxon>eudicotyledons</taxon>
        <taxon>Gunneridae</taxon>
        <taxon>Pentapetalae</taxon>
        <taxon>asterids</taxon>
        <taxon>campanulids</taxon>
        <taxon>Apiales</taxon>
        <taxon>Apiaceae</taxon>
        <taxon>Apioideae</taxon>
        <taxon>apioid superclade</taxon>
        <taxon>Tordylieae</taxon>
        <taxon>Tordyliinae</taxon>
        <taxon>Heracleum</taxon>
    </lineage>
</organism>
<feature type="compositionally biased region" description="Polar residues" evidence="6">
    <location>
        <begin position="111"/>
        <end position="120"/>
    </location>
</feature>
<dbReference type="SMART" id="SM00717">
    <property type="entry name" value="SANT"/>
    <property type="match status" value="1"/>
</dbReference>
<dbReference type="InterPro" id="IPR017884">
    <property type="entry name" value="SANT_dom"/>
</dbReference>